<proteinExistence type="predicted"/>
<dbReference type="EC" id="2.7.7.65" evidence="1"/>
<keyword evidence="6" id="KW-1185">Reference proteome</keyword>
<dbReference type="Proteomes" id="UP001060012">
    <property type="component" value="Chromosome"/>
</dbReference>
<dbReference type="CDD" id="cd01949">
    <property type="entry name" value="GGDEF"/>
    <property type="match status" value="1"/>
</dbReference>
<dbReference type="PANTHER" id="PTHR45138">
    <property type="entry name" value="REGULATORY COMPONENTS OF SENSORY TRANSDUCTION SYSTEM"/>
    <property type="match status" value="1"/>
</dbReference>
<dbReference type="SUPFAM" id="SSF55073">
    <property type="entry name" value="Nucleotide cyclase"/>
    <property type="match status" value="1"/>
</dbReference>
<protein>
    <recommendedName>
        <fullName evidence="1">diguanylate cyclase</fullName>
        <ecNumber evidence="1">2.7.7.65</ecNumber>
    </recommendedName>
</protein>
<dbReference type="InterPro" id="IPR000160">
    <property type="entry name" value="GGDEF_dom"/>
</dbReference>
<accession>A0ABY5E395</accession>
<evidence type="ECO:0000259" key="3">
    <source>
        <dbReference type="PROSITE" id="PS50113"/>
    </source>
</evidence>
<dbReference type="SMART" id="SM00267">
    <property type="entry name" value="GGDEF"/>
    <property type="match status" value="1"/>
</dbReference>
<dbReference type="InterPro" id="IPR013655">
    <property type="entry name" value="PAS_fold_3"/>
</dbReference>
<feature type="domain" description="PAC" evidence="3">
    <location>
        <begin position="95"/>
        <end position="147"/>
    </location>
</feature>
<feature type="domain" description="GGDEF" evidence="4">
    <location>
        <begin position="192"/>
        <end position="327"/>
    </location>
</feature>
<dbReference type="Pfam" id="PF00990">
    <property type="entry name" value="GGDEF"/>
    <property type="match status" value="1"/>
</dbReference>
<evidence type="ECO:0000256" key="1">
    <source>
        <dbReference type="ARBA" id="ARBA00012528"/>
    </source>
</evidence>
<dbReference type="InterPro" id="IPR000014">
    <property type="entry name" value="PAS"/>
</dbReference>
<dbReference type="PROSITE" id="PS50113">
    <property type="entry name" value="PAC"/>
    <property type="match status" value="1"/>
</dbReference>
<evidence type="ECO:0000256" key="2">
    <source>
        <dbReference type="ARBA" id="ARBA00034247"/>
    </source>
</evidence>
<organism evidence="5 6">
    <name type="scientific">Arcobacter roscoffensis</name>
    <dbReference type="NCBI Taxonomy" id="2961520"/>
    <lineage>
        <taxon>Bacteria</taxon>
        <taxon>Pseudomonadati</taxon>
        <taxon>Campylobacterota</taxon>
        <taxon>Epsilonproteobacteria</taxon>
        <taxon>Campylobacterales</taxon>
        <taxon>Arcobacteraceae</taxon>
        <taxon>Arcobacter</taxon>
    </lineage>
</organism>
<dbReference type="InterPro" id="IPR035965">
    <property type="entry name" value="PAS-like_dom_sf"/>
</dbReference>
<dbReference type="EMBL" id="CP100595">
    <property type="protein sequence ID" value="UTJ05201.1"/>
    <property type="molecule type" value="Genomic_DNA"/>
</dbReference>
<dbReference type="InterPro" id="IPR050469">
    <property type="entry name" value="Diguanylate_Cyclase"/>
</dbReference>
<dbReference type="RefSeq" id="WP_254575382.1">
    <property type="nucleotide sequence ID" value="NZ_CP100595.1"/>
</dbReference>
<gene>
    <name evidence="5" type="ORF">NJU99_07935</name>
</gene>
<evidence type="ECO:0000259" key="4">
    <source>
        <dbReference type="PROSITE" id="PS50887"/>
    </source>
</evidence>
<sequence length="334" mass="39233">MKEENYLKQELYDLIKKDNSIFEFIQESSLDGIWYWDLQNPEDEWMSPKFWKVLGYDPSSMEHKSSQWQDIIFEEDLKIATENFNKHLEDPNHEYDQIVRYKHKNGSTVWIRCRGMAIRDENGKAIRMLGAHNDLTVIMELRKKLDEKKDIEDANKKLYKKAYEDYLTKLLNRRGFTKNAKYVIELAKRDETSLSLALLDLDFFKKINDTYGHAQGDELLKAVSDIFLDTCRGSDILARYGGEEFIVLMPQTGKEEAIIAIERIRLYIQNHEIGKIKNQTISCGLTTFKPSKQINTQEFLDNMIKDADEALYYVKNNGRNSVKHFSDLIRVKNT</sequence>
<dbReference type="Gene3D" id="3.30.450.20">
    <property type="entry name" value="PAS domain"/>
    <property type="match status" value="1"/>
</dbReference>
<dbReference type="Pfam" id="PF08447">
    <property type="entry name" value="PAS_3"/>
    <property type="match status" value="1"/>
</dbReference>
<dbReference type="NCBIfam" id="TIGR00229">
    <property type="entry name" value="sensory_box"/>
    <property type="match status" value="1"/>
</dbReference>
<dbReference type="SUPFAM" id="SSF55785">
    <property type="entry name" value="PYP-like sensor domain (PAS domain)"/>
    <property type="match status" value="1"/>
</dbReference>
<dbReference type="InterPro" id="IPR029787">
    <property type="entry name" value="Nucleotide_cyclase"/>
</dbReference>
<dbReference type="PANTHER" id="PTHR45138:SF9">
    <property type="entry name" value="DIGUANYLATE CYCLASE DGCM-RELATED"/>
    <property type="match status" value="1"/>
</dbReference>
<reference evidence="5" key="1">
    <citation type="submission" date="2022-07" db="EMBL/GenBank/DDBJ databases">
        <title>Arcobacter roscoffensis sp. nov., a marine bacterium isolated from coastal seawater collected from Roscoff, France.</title>
        <authorList>
            <person name="Pascual J."/>
            <person name="Lepeaux C."/>
            <person name="Methner A."/>
            <person name="Overmann J."/>
        </authorList>
    </citation>
    <scope>NUCLEOTIDE SEQUENCE</scope>
    <source>
        <strain evidence="5">ARW1-2F2</strain>
    </source>
</reference>
<evidence type="ECO:0000313" key="6">
    <source>
        <dbReference type="Proteomes" id="UP001060012"/>
    </source>
</evidence>
<dbReference type="InterPro" id="IPR001610">
    <property type="entry name" value="PAC"/>
</dbReference>
<dbReference type="PROSITE" id="PS50887">
    <property type="entry name" value="GGDEF"/>
    <property type="match status" value="1"/>
</dbReference>
<comment type="catalytic activity">
    <reaction evidence="2">
        <text>2 GTP = 3',3'-c-di-GMP + 2 diphosphate</text>
        <dbReference type="Rhea" id="RHEA:24898"/>
        <dbReference type="ChEBI" id="CHEBI:33019"/>
        <dbReference type="ChEBI" id="CHEBI:37565"/>
        <dbReference type="ChEBI" id="CHEBI:58805"/>
        <dbReference type="EC" id="2.7.7.65"/>
    </reaction>
</comment>
<dbReference type="SMART" id="SM00086">
    <property type="entry name" value="PAC"/>
    <property type="match status" value="1"/>
</dbReference>
<dbReference type="InterPro" id="IPR043128">
    <property type="entry name" value="Rev_trsase/Diguanyl_cyclase"/>
</dbReference>
<dbReference type="InterPro" id="IPR000700">
    <property type="entry name" value="PAS-assoc_C"/>
</dbReference>
<evidence type="ECO:0000313" key="5">
    <source>
        <dbReference type="EMBL" id="UTJ05201.1"/>
    </source>
</evidence>
<dbReference type="NCBIfam" id="TIGR00254">
    <property type="entry name" value="GGDEF"/>
    <property type="match status" value="1"/>
</dbReference>
<name>A0ABY5E395_9BACT</name>
<dbReference type="Gene3D" id="3.30.70.270">
    <property type="match status" value="1"/>
</dbReference>
<dbReference type="CDD" id="cd00130">
    <property type="entry name" value="PAS"/>
    <property type="match status" value="1"/>
</dbReference>